<dbReference type="RefSeq" id="WP_277734731.1">
    <property type="nucleotide sequence ID" value="NZ_CP120733.1"/>
</dbReference>
<feature type="binding site" evidence="8">
    <location>
        <position position="193"/>
    </location>
    <ligand>
        <name>substrate</name>
    </ligand>
</feature>
<dbReference type="SUPFAM" id="SSF54506">
    <property type="entry name" value="Diaminopimelate epimerase-like"/>
    <property type="match status" value="2"/>
</dbReference>
<evidence type="ECO:0000256" key="7">
    <source>
        <dbReference type="ARBA" id="ARBA00051712"/>
    </source>
</evidence>
<feature type="binding site" evidence="8">
    <location>
        <position position="62"/>
    </location>
    <ligand>
        <name>substrate</name>
    </ligand>
</feature>
<feature type="site" description="Could be important to modulate the pK values of the two catalytic cysteine residues" evidence="8">
    <location>
        <position position="211"/>
    </location>
</feature>
<evidence type="ECO:0000256" key="9">
    <source>
        <dbReference type="PROSITE-ProRule" id="PRU10125"/>
    </source>
</evidence>
<feature type="binding site" evidence="8">
    <location>
        <begin position="72"/>
        <end position="73"/>
    </location>
    <ligand>
        <name>substrate</name>
    </ligand>
</feature>
<name>A0ABY8EKC7_9FIRM</name>
<dbReference type="Proteomes" id="UP001222800">
    <property type="component" value="Chromosome"/>
</dbReference>
<comment type="catalytic activity">
    <reaction evidence="7 8">
        <text>(2S,6S)-2,6-diaminopimelate = meso-2,6-diaminopimelate</text>
        <dbReference type="Rhea" id="RHEA:15393"/>
        <dbReference type="ChEBI" id="CHEBI:57609"/>
        <dbReference type="ChEBI" id="CHEBI:57791"/>
        <dbReference type="EC" id="5.1.1.7"/>
    </reaction>
</comment>
<protein>
    <recommendedName>
        <fullName evidence="3 8">Diaminopimelate epimerase</fullName>
        <shortName evidence="8">DAP epimerase</shortName>
        <ecNumber evidence="3 8">5.1.1.7</ecNumber>
    </recommendedName>
    <alternativeName>
        <fullName evidence="8">PLP-independent amino acid racemase</fullName>
    </alternativeName>
</protein>
<evidence type="ECO:0000256" key="6">
    <source>
        <dbReference type="ARBA" id="ARBA00023235"/>
    </source>
</evidence>
<comment type="pathway">
    <text evidence="1 8">Amino-acid biosynthesis; L-lysine biosynthesis via DAP pathway; DL-2,6-diaminopimelate from LL-2,6-diaminopimelate: step 1/1.</text>
</comment>
<evidence type="ECO:0000256" key="2">
    <source>
        <dbReference type="ARBA" id="ARBA00010219"/>
    </source>
</evidence>
<dbReference type="PROSITE" id="PS01326">
    <property type="entry name" value="DAP_EPIMERASE"/>
    <property type="match status" value="1"/>
</dbReference>
<reference evidence="10 11" key="1">
    <citation type="submission" date="2023-03" db="EMBL/GenBank/DDBJ databases">
        <title>Complete genome sequence of Tepidibacter sp. SWIR-1, isolated from a deep-sea hydrothermal vent.</title>
        <authorList>
            <person name="Li X."/>
        </authorList>
    </citation>
    <scope>NUCLEOTIDE SEQUENCE [LARGE SCALE GENOMIC DNA]</scope>
    <source>
        <strain evidence="10 11">SWIR-1</strain>
    </source>
</reference>
<keyword evidence="5 8" id="KW-0457">Lysine biosynthesis</keyword>
<dbReference type="PANTHER" id="PTHR31689">
    <property type="entry name" value="DIAMINOPIMELATE EPIMERASE, CHLOROPLASTIC"/>
    <property type="match status" value="1"/>
</dbReference>
<dbReference type="EMBL" id="CP120733">
    <property type="protein sequence ID" value="WFD12372.1"/>
    <property type="molecule type" value="Genomic_DNA"/>
</dbReference>
<feature type="binding site" evidence="8">
    <location>
        <begin position="221"/>
        <end position="222"/>
    </location>
    <ligand>
        <name>substrate</name>
    </ligand>
</feature>
<dbReference type="HAMAP" id="MF_00197">
    <property type="entry name" value="DAP_epimerase"/>
    <property type="match status" value="1"/>
</dbReference>
<evidence type="ECO:0000256" key="8">
    <source>
        <dbReference type="HAMAP-Rule" id="MF_00197"/>
    </source>
</evidence>
<feature type="active site" description="Proton donor" evidence="8">
    <location>
        <position position="71"/>
    </location>
</feature>
<evidence type="ECO:0000313" key="10">
    <source>
        <dbReference type="EMBL" id="WFD12372.1"/>
    </source>
</evidence>
<keyword evidence="11" id="KW-1185">Reference proteome</keyword>
<evidence type="ECO:0000256" key="1">
    <source>
        <dbReference type="ARBA" id="ARBA00005196"/>
    </source>
</evidence>
<evidence type="ECO:0000256" key="5">
    <source>
        <dbReference type="ARBA" id="ARBA00023154"/>
    </source>
</evidence>
<feature type="binding site" evidence="8">
    <location>
        <position position="11"/>
    </location>
    <ligand>
        <name>substrate</name>
    </ligand>
</feature>
<proteinExistence type="inferred from homology"/>
<comment type="similarity">
    <text evidence="2 8">Belongs to the diaminopimelate epimerase family.</text>
</comment>
<keyword evidence="4 8" id="KW-0028">Amino-acid biosynthesis</keyword>
<comment type="subunit">
    <text evidence="8">Homodimer.</text>
</comment>
<dbReference type="InterPro" id="IPR001653">
    <property type="entry name" value="DAP_epimerase_DapF"/>
</dbReference>
<comment type="function">
    <text evidence="8">Catalyzes the stereoinversion of LL-2,6-diaminopimelate (L,L-DAP) to meso-diaminopimelate (meso-DAP), a precursor of L-lysine and an essential component of the bacterial peptidoglycan.</text>
</comment>
<dbReference type="NCBIfam" id="TIGR00652">
    <property type="entry name" value="DapF"/>
    <property type="match status" value="1"/>
</dbReference>
<dbReference type="InterPro" id="IPR018510">
    <property type="entry name" value="DAP_epimerase_AS"/>
</dbReference>
<feature type="active site" description="Proton acceptor" evidence="8">
    <location>
        <position position="220"/>
    </location>
</feature>
<keyword evidence="6 8" id="KW-0413">Isomerase</keyword>
<gene>
    <name evidence="8 10" type="primary">dapF</name>
    <name evidence="10" type="ORF">P4S50_12010</name>
</gene>
<dbReference type="PANTHER" id="PTHR31689:SF0">
    <property type="entry name" value="DIAMINOPIMELATE EPIMERASE"/>
    <property type="match status" value="1"/>
</dbReference>
<keyword evidence="8" id="KW-0963">Cytoplasm</keyword>
<sequence>MKFWKLHGAGNDFIAVDGEQYFINDYSKFAKHVCHRHFGIGADGILVYKKPDDADAQMVYYNSDGSIGAMCGNGIRCFSKFIYDNKLVDKTEFTVKTLDGIKYIKIELKDNEIKSIKVDMGKVNFDPKAVPVITNKDIFINEKVDINGMSINISSILIGVPHTVVFVDKIDKEFILNYGPKIEKLDIFPQKTNVNFVQVIDEDNIKVFTWERGCGYTLACGTGICSSVAVCRYLGLVSQKVNVESEGGKLFIELTDDTVYMNGPAVKICEGLLEVN</sequence>
<comment type="subcellular location">
    <subcellularLocation>
        <location evidence="8">Cytoplasm</location>
    </subcellularLocation>
</comment>
<dbReference type="Gene3D" id="3.10.310.10">
    <property type="entry name" value="Diaminopimelate Epimerase, Chain A, domain 1"/>
    <property type="match status" value="2"/>
</dbReference>
<dbReference type="GO" id="GO:0008837">
    <property type="term" value="F:diaminopimelate epimerase activity"/>
    <property type="evidence" value="ECO:0007669"/>
    <property type="project" value="UniProtKB-EC"/>
</dbReference>
<dbReference type="EC" id="5.1.1.7" evidence="3 8"/>
<organism evidence="10 11">
    <name type="scientific">Tepidibacter hydrothermalis</name>
    <dbReference type="NCBI Taxonomy" id="3036126"/>
    <lineage>
        <taxon>Bacteria</taxon>
        <taxon>Bacillati</taxon>
        <taxon>Bacillota</taxon>
        <taxon>Clostridia</taxon>
        <taxon>Peptostreptococcales</taxon>
        <taxon>Peptostreptococcaceae</taxon>
        <taxon>Tepidibacter</taxon>
    </lineage>
</organism>
<feature type="binding site" evidence="8">
    <location>
        <begin position="211"/>
        <end position="212"/>
    </location>
    <ligand>
        <name>substrate</name>
    </ligand>
</feature>
<evidence type="ECO:0000313" key="11">
    <source>
        <dbReference type="Proteomes" id="UP001222800"/>
    </source>
</evidence>
<evidence type="ECO:0000256" key="3">
    <source>
        <dbReference type="ARBA" id="ARBA00013080"/>
    </source>
</evidence>
<accession>A0ABY8EKC7</accession>
<evidence type="ECO:0000256" key="4">
    <source>
        <dbReference type="ARBA" id="ARBA00022605"/>
    </source>
</evidence>
<feature type="site" description="Could be important to modulate the pK values of the two catalytic cysteine residues" evidence="8">
    <location>
        <position position="162"/>
    </location>
</feature>
<feature type="active site" evidence="9">
    <location>
        <position position="71"/>
    </location>
</feature>
<dbReference type="Pfam" id="PF01678">
    <property type="entry name" value="DAP_epimerase"/>
    <property type="match status" value="2"/>
</dbReference>
<comment type="caution">
    <text evidence="8">Lacks conserved residue(s) required for the propagation of feature annotation.</text>
</comment>